<feature type="transmembrane region" description="Helical" evidence="1">
    <location>
        <begin position="39"/>
        <end position="56"/>
    </location>
</feature>
<organism evidence="2 3">
    <name type="scientific">Halorubrum hochstenium ATCC 700873</name>
    <dbReference type="NCBI Taxonomy" id="1227481"/>
    <lineage>
        <taxon>Archaea</taxon>
        <taxon>Methanobacteriati</taxon>
        <taxon>Methanobacteriota</taxon>
        <taxon>Stenosarchaea group</taxon>
        <taxon>Halobacteria</taxon>
        <taxon>Halobacteriales</taxon>
        <taxon>Haloferacaceae</taxon>
        <taxon>Halorubrum</taxon>
    </lineage>
</organism>
<evidence type="ECO:0000313" key="2">
    <source>
        <dbReference type="EMBL" id="ELZ53801.1"/>
    </source>
</evidence>
<sequence length="104" mass="11481">MIAWLGGEGNVISLLIPLFGICLVLIADRVTETNRAKRYFLSGFVLWFGFRVVIGLEQGTLVSFPRPVGILVALSLLVGFLSLTCYGYYVVWRGRDPIASRLAS</sequence>
<feature type="transmembrane region" description="Helical" evidence="1">
    <location>
        <begin position="12"/>
        <end position="27"/>
    </location>
</feature>
<keyword evidence="1" id="KW-0472">Membrane</keyword>
<accession>M0F150</accession>
<dbReference type="EMBL" id="AOJO01000058">
    <property type="protein sequence ID" value="ELZ53801.1"/>
    <property type="molecule type" value="Genomic_DNA"/>
</dbReference>
<keyword evidence="1" id="KW-1133">Transmembrane helix</keyword>
<dbReference type="RefSeq" id="WP_008586034.1">
    <property type="nucleotide sequence ID" value="NZ_AOJO01000058.1"/>
</dbReference>
<evidence type="ECO:0000313" key="3">
    <source>
        <dbReference type="Proteomes" id="UP000011689"/>
    </source>
</evidence>
<reference evidence="2 3" key="1">
    <citation type="journal article" date="2014" name="PLoS Genet.">
        <title>Phylogenetically driven sequencing of extremely halophilic archaea reveals strategies for static and dynamic osmo-response.</title>
        <authorList>
            <person name="Becker E.A."/>
            <person name="Seitzer P.M."/>
            <person name="Tritt A."/>
            <person name="Larsen D."/>
            <person name="Krusor M."/>
            <person name="Yao A.I."/>
            <person name="Wu D."/>
            <person name="Madern D."/>
            <person name="Eisen J.A."/>
            <person name="Darling A.E."/>
            <person name="Facciotti M.T."/>
        </authorList>
    </citation>
    <scope>NUCLEOTIDE SEQUENCE [LARGE SCALE GENOMIC DNA]</scope>
    <source>
        <strain evidence="2 3">ATCC 700873</strain>
    </source>
</reference>
<feature type="transmembrane region" description="Helical" evidence="1">
    <location>
        <begin position="68"/>
        <end position="91"/>
    </location>
</feature>
<dbReference type="PATRIC" id="fig|1227481.4.peg.2578"/>
<evidence type="ECO:0000256" key="1">
    <source>
        <dbReference type="SAM" id="Phobius"/>
    </source>
</evidence>
<comment type="caution">
    <text evidence="2">The sequence shown here is derived from an EMBL/GenBank/DDBJ whole genome shotgun (WGS) entry which is preliminary data.</text>
</comment>
<name>M0F150_9EURY</name>
<dbReference type="Proteomes" id="UP000011689">
    <property type="component" value="Unassembled WGS sequence"/>
</dbReference>
<keyword evidence="3" id="KW-1185">Reference proteome</keyword>
<protein>
    <submittedName>
        <fullName evidence="2">Uncharacterized protein</fullName>
    </submittedName>
</protein>
<keyword evidence="1" id="KW-0812">Transmembrane</keyword>
<dbReference type="GeneID" id="72712158"/>
<gene>
    <name evidence="2" type="ORF">C467_13046</name>
</gene>
<dbReference type="OrthoDB" id="327225at2157"/>
<proteinExistence type="predicted"/>
<dbReference type="AlphaFoldDB" id="M0F150"/>